<reference evidence="1 2" key="1">
    <citation type="journal article" date="2015" name="Genome Biol. Evol.">
        <title>Comparative Genomics of a Bacterivorous Green Alga Reveals Evolutionary Causalities and Consequences of Phago-Mixotrophic Mode of Nutrition.</title>
        <authorList>
            <person name="Burns J.A."/>
            <person name="Paasch A."/>
            <person name="Narechania A."/>
            <person name="Kim E."/>
        </authorList>
    </citation>
    <scope>NUCLEOTIDE SEQUENCE [LARGE SCALE GENOMIC DNA]</scope>
    <source>
        <strain evidence="1 2">PLY_AMNH</strain>
    </source>
</reference>
<name>A0AAE0G3C1_9CHLO</name>
<evidence type="ECO:0000313" key="2">
    <source>
        <dbReference type="Proteomes" id="UP001190700"/>
    </source>
</evidence>
<dbReference type="Proteomes" id="UP001190700">
    <property type="component" value="Unassembled WGS sequence"/>
</dbReference>
<comment type="caution">
    <text evidence="1">The sequence shown here is derived from an EMBL/GenBank/DDBJ whole genome shotgun (WGS) entry which is preliminary data.</text>
</comment>
<accession>A0AAE0G3C1</accession>
<dbReference type="AlphaFoldDB" id="A0AAE0G3C1"/>
<proteinExistence type="predicted"/>
<dbReference type="EMBL" id="LGRX02010556">
    <property type="protein sequence ID" value="KAK3270141.1"/>
    <property type="molecule type" value="Genomic_DNA"/>
</dbReference>
<keyword evidence="2" id="KW-1185">Reference proteome</keyword>
<evidence type="ECO:0000313" key="1">
    <source>
        <dbReference type="EMBL" id="KAK3270141.1"/>
    </source>
</evidence>
<sequence>MRGVAVRPAVGIKFLRRSRWLYPSIKLQIEKDDGIHRVEFNVGDSIIVNGEHANWFAILEGIGHRRGDLKKRIELKVGYLETPQTLLERLGPPRVAKDVLTPSNEPLAACFHAVWTNLGVVARDNPKERQLPREEGFLFFEAANI</sequence>
<protein>
    <submittedName>
        <fullName evidence="1">Uncharacterized protein</fullName>
    </submittedName>
</protein>
<organism evidence="1 2">
    <name type="scientific">Cymbomonas tetramitiformis</name>
    <dbReference type="NCBI Taxonomy" id="36881"/>
    <lineage>
        <taxon>Eukaryota</taxon>
        <taxon>Viridiplantae</taxon>
        <taxon>Chlorophyta</taxon>
        <taxon>Pyramimonadophyceae</taxon>
        <taxon>Pyramimonadales</taxon>
        <taxon>Pyramimonadaceae</taxon>
        <taxon>Cymbomonas</taxon>
    </lineage>
</organism>
<gene>
    <name evidence="1" type="ORF">CYMTET_21449</name>
</gene>